<dbReference type="EMBL" id="BOMV01000089">
    <property type="protein sequence ID" value="GIF00682.1"/>
    <property type="molecule type" value="Genomic_DNA"/>
</dbReference>
<protein>
    <submittedName>
        <fullName evidence="2">Uncharacterized protein</fullName>
    </submittedName>
</protein>
<gene>
    <name evidence="2" type="ORF">Ari01nite_81460</name>
</gene>
<feature type="region of interest" description="Disordered" evidence="1">
    <location>
        <begin position="1"/>
        <end position="22"/>
    </location>
</feature>
<organism evidence="2 3">
    <name type="scientific">Paractinoplanes rishiriensis</name>
    <dbReference type="NCBI Taxonomy" id="1050105"/>
    <lineage>
        <taxon>Bacteria</taxon>
        <taxon>Bacillati</taxon>
        <taxon>Actinomycetota</taxon>
        <taxon>Actinomycetes</taxon>
        <taxon>Micromonosporales</taxon>
        <taxon>Micromonosporaceae</taxon>
        <taxon>Paractinoplanes</taxon>
    </lineage>
</organism>
<keyword evidence="3" id="KW-1185">Reference proteome</keyword>
<reference evidence="2" key="1">
    <citation type="submission" date="2021-01" db="EMBL/GenBank/DDBJ databases">
        <title>Whole genome shotgun sequence of Actinoplanes rishiriensis NBRC 108556.</title>
        <authorList>
            <person name="Komaki H."/>
            <person name="Tamura T."/>
        </authorList>
    </citation>
    <scope>NUCLEOTIDE SEQUENCE</scope>
    <source>
        <strain evidence="2">NBRC 108556</strain>
    </source>
</reference>
<evidence type="ECO:0000256" key="1">
    <source>
        <dbReference type="SAM" id="MobiDB-lite"/>
    </source>
</evidence>
<accession>A0A919K4D1</accession>
<comment type="caution">
    <text evidence="2">The sequence shown here is derived from an EMBL/GenBank/DDBJ whole genome shotgun (WGS) entry which is preliminary data.</text>
</comment>
<proteinExistence type="predicted"/>
<evidence type="ECO:0000313" key="3">
    <source>
        <dbReference type="Proteomes" id="UP000636960"/>
    </source>
</evidence>
<name>A0A919K4D1_9ACTN</name>
<evidence type="ECO:0000313" key="2">
    <source>
        <dbReference type="EMBL" id="GIF00682.1"/>
    </source>
</evidence>
<dbReference type="Proteomes" id="UP000636960">
    <property type="component" value="Unassembled WGS sequence"/>
</dbReference>
<dbReference type="AlphaFoldDB" id="A0A919K4D1"/>
<sequence>MLGSKTVTLEPNAGPAGRLPGAAEAGVVPVSELTVTTVRPMANIRPNCRRTVRPARVVMLRGPSVTVRNKLEHSRQ</sequence>